<keyword evidence="1" id="KW-0472">Membrane</keyword>
<dbReference type="STRING" id="1798676.A3B90_00550"/>
<proteinExistence type="predicted"/>
<feature type="transmembrane region" description="Helical" evidence="1">
    <location>
        <begin position="29"/>
        <end position="49"/>
    </location>
</feature>
<evidence type="ECO:0000313" key="3">
    <source>
        <dbReference type="Proteomes" id="UP000178742"/>
    </source>
</evidence>
<evidence type="ECO:0008006" key="4">
    <source>
        <dbReference type="Google" id="ProtNLM"/>
    </source>
</evidence>
<feature type="transmembrane region" description="Helical" evidence="1">
    <location>
        <begin position="129"/>
        <end position="147"/>
    </location>
</feature>
<dbReference type="PIRSF" id="PIRSF020606">
    <property type="entry name" value="UCP020606"/>
    <property type="match status" value="1"/>
</dbReference>
<name>A0A1F6M5Z5_9BACT</name>
<dbReference type="InterPro" id="IPR058534">
    <property type="entry name" value="YjdF"/>
</dbReference>
<reference evidence="2 3" key="1">
    <citation type="journal article" date="2016" name="Nat. Commun.">
        <title>Thousands of microbial genomes shed light on interconnected biogeochemical processes in an aquifer system.</title>
        <authorList>
            <person name="Anantharaman K."/>
            <person name="Brown C.T."/>
            <person name="Hug L.A."/>
            <person name="Sharon I."/>
            <person name="Castelle C.J."/>
            <person name="Probst A.J."/>
            <person name="Thomas B.C."/>
            <person name="Singh A."/>
            <person name="Wilkins M.J."/>
            <person name="Karaoz U."/>
            <person name="Brodie E.L."/>
            <person name="Williams K.H."/>
            <person name="Hubbard S.S."/>
            <person name="Banfield J.F."/>
        </authorList>
    </citation>
    <scope>NUCLEOTIDE SEQUENCE [LARGE SCALE GENOMIC DNA]</scope>
</reference>
<evidence type="ECO:0000313" key="2">
    <source>
        <dbReference type="EMBL" id="OGH67064.1"/>
    </source>
</evidence>
<feature type="transmembrane region" description="Helical" evidence="1">
    <location>
        <begin position="56"/>
        <end position="77"/>
    </location>
</feature>
<keyword evidence="1" id="KW-1133">Transmembrane helix</keyword>
<feature type="transmembrane region" description="Helical" evidence="1">
    <location>
        <begin position="7"/>
        <end position="23"/>
    </location>
</feature>
<feature type="transmembrane region" description="Helical" evidence="1">
    <location>
        <begin position="100"/>
        <end position="117"/>
    </location>
</feature>
<organism evidence="2 3">
    <name type="scientific">Candidatus Magasanikbacteria bacterium RIFCSPHIGHO2_02_FULL_41_13</name>
    <dbReference type="NCBI Taxonomy" id="1798676"/>
    <lineage>
        <taxon>Bacteria</taxon>
        <taxon>Candidatus Magasanikiibacteriota</taxon>
    </lineage>
</organism>
<dbReference type="Proteomes" id="UP000178742">
    <property type="component" value="Unassembled WGS sequence"/>
</dbReference>
<feature type="transmembrane region" description="Helical" evidence="1">
    <location>
        <begin position="167"/>
        <end position="190"/>
    </location>
</feature>
<protein>
    <recommendedName>
        <fullName evidence="4">DUF2238 domain-containing protein</fullName>
    </recommendedName>
</protein>
<dbReference type="AlphaFoldDB" id="A0A1F6M5Z5"/>
<gene>
    <name evidence="2" type="ORF">A3B90_00550</name>
</gene>
<keyword evidence="1" id="KW-0812">Transmembrane</keyword>
<evidence type="ECO:0000256" key="1">
    <source>
        <dbReference type="SAM" id="Phobius"/>
    </source>
</evidence>
<dbReference type="EMBL" id="MFPX01000007">
    <property type="protein sequence ID" value="OGH67064.1"/>
    <property type="molecule type" value="Genomic_DNA"/>
</dbReference>
<sequence>MKIKKYHWFLLCIDIVVLIWSATSPHDYFTWFLEVAPFLLALIVIALTYKRFPLSDLLYTLIALHAIVLMIGGHYTYAEVPLFSWLRDIGIFGRNNYDKVGHFVQGFVPAIAIREILLRTSALRRGKWLSFIVVSIALAFSALYELVEWWVGAFSGTAGDSFLGTQGYVWDTQSDMFLCLIGAVLSLLLLGRVHDHALQRLSFKK</sequence>
<comment type="caution">
    <text evidence="2">The sequence shown here is derived from an EMBL/GenBank/DDBJ whole genome shotgun (WGS) entry which is preliminary data.</text>
</comment>
<accession>A0A1F6M5Z5</accession>
<dbReference type="InterPro" id="IPR014509">
    <property type="entry name" value="YjdF-like"/>
</dbReference>
<dbReference type="Pfam" id="PF09997">
    <property type="entry name" value="DUF2238"/>
    <property type="match status" value="1"/>
</dbReference>